<proteinExistence type="predicted"/>
<evidence type="ECO:0000256" key="4">
    <source>
        <dbReference type="PROSITE-ProRule" id="PRU00510"/>
    </source>
</evidence>
<sequence length="259" mass="28814">MSTSKKKSVTKKVAKVAKPAKKATAKKSAAKKPAVKKATVKKIVVKKTAKKVVTKKAVAKPLKKVAAKKATAKTVIPTAKKTIAKPVSKNPKTKEVKKDDKEKAGPKDTAGQTPKNMPLLRQEPAYLQRTMNAPKDDRTHYSKEELKEFEAIIVEKLETARKQFQFAKEVLNRKNDEGTDNTTGNIKMLEDGADVLEKESFSAFAARQQKFILQLENAYARIQNGTYGICIVTGKLIPKERLKLVPHTQHTIEAKEQRK</sequence>
<evidence type="ECO:0000256" key="2">
    <source>
        <dbReference type="ARBA" id="ARBA00022771"/>
    </source>
</evidence>
<protein>
    <submittedName>
        <fullName evidence="7">Possible DNAK suppressor protein</fullName>
    </submittedName>
</protein>
<reference evidence="7 8" key="1">
    <citation type="journal article" date="2007" name="Appl. Environ. Microbiol.">
        <title>Genome sequence of the cellulolytic gliding bacterium Cytophaga hutchinsonii.</title>
        <authorList>
            <person name="Xie G."/>
            <person name="Bruce D.C."/>
            <person name="Challacombe J.F."/>
            <person name="Chertkov O."/>
            <person name="Detter J.C."/>
            <person name="Gilna P."/>
            <person name="Han C.S."/>
            <person name="Lucas S."/>
            <person name="Misra M."/>
            <person name="Myers G.L."/>
            <person name="Richardson P."/>
            <person name="Tapia R."/>
            <person name="Thayer N."/>
            <person name="Thompson L.S."/>
            <person name="Brettin T.S."/>
            <person name="Henrissat B."/>
            <person name="Wilson D.B."/>
            <person name="McBride M.J."/>
        </authorList>
    </citation>
    <scope>NUCLEOTIDE SEQUENCE [LARGE SCALE GENOMIC DNA]</scope>
    <source>
        <strain evidence="8">ATCC 33406 / DSM 1761 / CIP 103989 / NBRC 15051 / NCIMB 9469 / D465</strain>
    </source>
</reference>
<dbReference type="AlphaFoldDB" id="A0A6N4SME5"/>
<keyword evidence="8" id="KW-1185">Reference proteome</keyword>
<dbReference type="PANTHER" id="PTHR33823">
    <property type="entry name" value="RNA POLYMERASE-BINDING TRANSCRIPTION FACTOR DKSA-RELATED"/>
    <property type="match status" value="1"/>
</dbReference>
<gene>
    <name evidence="7" type="ordered locus">CHU_0141</name>
</gene>
<feature type="region of interest" description="Disordered" evidence="5">
    <location>
        <begin position="1"/>
        <end position="39"/>
    </location>
</feature>
<feature type="zinc finger region" description="dksA C4-type" evidence="4">
    <location>
        <begin position="230"/>
        <end position="254"/>
    </location>
</feature>
<dbReference type="EMBL" id="CP000383">
    <property type="protein sequence ID" value="ABG57434.1"/>
    <property type="molecule type" value="Genomic_DNA"/>
</dbReference>
<organism evidence="7 8">
    <name type="scientific">Cytophaga hutchinsonii (strain ATCC 33406 / DSM 1761 / CIP 103989 / NBRC 15051 / NCIMB 9469 / D465)</name>
    <dbReference type="NCBI Taxonomy" id="269798"/>
    <lineage>
        <taxon>Bacteria</taxon>
        <taxon>Pseudomonadati</taxon>
        <taxon>Bacteroidota</taxon>
        <taxon>Cytophagia</taxon>
        <taxon>Cytophagales</taxon>
        <taxon>Cytophagaceae</taxon>
        <taxon>Cytophaga</taxon>
    </lineage>
</organism>
<keyword evidence="3" id="KW-0862">Zinc</keyword>
<evidence type="ECO:0000313" key="7">
    <source>
        <dbReference type="EMBL" id="ABG57434.1"/>
    </source>
</evidence>
<dbReference type="KEGG" id="chu:CHU_0141"/>
<evidence type="ECO:0000256" key="3">
    <source>
        <dbReference type="ARBA" id="ARBA00022833"/>
    </source>
</evidence>
<dbReference type="GO" id="GO:0008270">
    <property type="term" value="F:zinc ion binding"/>
    <property type="evidence" value="ECO:0007669"/>
    <property type="project" value="UniProtKB-KW"/>
</dbReference>
<dbReference type="PANTHER" id="PTHR33823:SF2">
    <property type="entry name" value="RNA POLYMERASE-BINDING TRANSCRIPTION FACTOR DKSA"/>
    <property type="match status" value="1"/>
</dbReference>
<accession>A0A6N4SME5</accession>
<feature type="region of interest" description="Disordered" evidence="5">
    <location>
        <begin position="79"/>
        <end position="116"/>
    </location>
</feature>
<dbReference type="Gene3D" id="1.20.120.910">
    <property type="entry name" value="DksA, coiled-coil domain"/>
    <property type="match status" value="1"/>
</dbReference>
<dbReference type="InterPro" id="IPR000962">
    <property type="entry name" value="Znf_DskA_TraR"/>
</dbReference>
<evidence type="ECO:0000256" key="1">
    <source>
        <dbReference type="ARBA" id="ARBA00022723"/>
    </source>
</evidence>
<evidence type="ECO:0000313" key="8">
    <source>
        <dbReference type="Proteomes" id="UP000001822"/>
    </source>
</evidence>
<feature type="compositionally biased region" description="Basic and acidic residues" evidence="5">
    <location>
        <begin position="92"/>
        <end position="106"/>
    </location>
</feature>
<dbReference type="Proteomes" id="UP000001822">
    <property type="component" value="Chromosome"/>
</dbReference>
<keyword evidence="1" id="KW-0479">Metal-binding</keyword>
<name>A0A6N4SME5_CYTH3</name>
<evidence type="ECO:0000259" key="6">
    <source>
        <dbReference type="Pfam" id="PF01258"/>
    </source>
</evidence>
<evidence type="ECO:0000256" key="5">
    <source>
        <dbReference type="SAM" id="MobiDB-lite"/>
    </source>
</evidence>
<dbReference type="Pfam" id="PF01258">
    <property type="entry name" value="zf-dskA_traR"/>
    <property type="match status" value="1"/>
</dbReference>
<feature type="domain" description="Zinc finger DksA/TraR C4-type" evidence="6">
    <location>
        <begin position="225"/>
        <end position="256"/>
    </location>
</feature>
<keyword evidence="2" id="KW-0863">Zinc-finger</keyword>
<dbReference type="PROSITE" id="PS51128">
    <property type="entry name" value="ZF_DKSA_2"/>
    <property type="match status" value="1"/>
</dbReference>